<dbReference type="RefSeq" id="WP_046367442.1">
    <property type="nucleotide sequence ID" value="NZ_BBWV01000001.1"/>
</dbReference>
<dbReference type="EMBL" id="BBWV01000001">
    <property type="protein sequence ID" value="GAO41609.1"/>
    <property type="molecule type" value="Genomic_DNA"/>
</dbReference>
<keyword evidence="3" id="KW-1185">Reference proteome</keyword>
<evidence type="ECO:0008006" key="4">
    <source>
        <dbReference type="Google" id="ProtNLM"/>
    </source>
</evidence>
<keyword evidence="1" id="KW-0732">Signal</keyword>
<reference evidence="2 3" key="1">
    <citation type="submission" date="2015-04" db="EMBL/GenBank/DDBJ databases">
        <title>Whole genome shotgun sequence of Flavihumibacter petaseus NBRC 106054.</title>
        <authorList>
            <person name="Miyazawa S."/>
            <person name="Hosoyama A."/>
            <person name="Hashimoto M."/>
            <person name="Noguchi M."/>
            <person name="Tsuchikane K."/>
            <person name="Ohji S."/>
            <person name="Yamazoe A."/>
            <person name="Ichikawa N."/>
            <person name="Kimura A."/>
            <person name="Fujita N."/>
        </authorList>
    </citation>
    <scope>NUCLEOTIDE SEQUENCE [LARGE SCALE GENOMIC DNA]</scope>
    <source>
        <strain evidence="2 3">NBRC 106054</strain>
    </source>
</reference>
<protein>
    <recommendedName>
        <fullName evidence="4">Outer membrane lipoprotein-sorting protein</fullName>
    </recommendedName>
</protein>
<comment type="caution">
    <text evidence="2">The sequence shown here is derived from an EMBL/GenBank/DDBJ whole genome shotgun (WGS) entry which is preliminary data.</text>
</comment>
<organism evidence="2 3">
    <name type="scientific">Flavihumibacter petaseus NBRC 106054</name>
    <dbReference type="NCBI Taxonomy" id="1220578"/>
    <lineage>
        <taxon>Bacteria</taxon>
        <taxon>Pseudomonadati</taxon>
        <taxon>Bacteroidota</taxon>
        <taxon>Chitinophagia</taxon>
        <taxon>Chitinophagales</taxon>
        <taxon>Chitinophagaceae</taxon>
        <taxon>Flavihumibacter</taxon>
    </lineage>
</organism>
<gene>
    <name evidence="2" type="ORF">FPE01S_01_06230</name>
</gene>
<sequence length="238" mass="25850">MKAVKLAFLAAAILGSISSSGQTADELVDKYLNAIGGKENLKKINSFISTGSMQVQGADVTIVSTVLQAKGNRQDIMVMGMNGYTIVTPTAGWTFMPWTGQTAAEEMPKETVAQGGDQIDAQGPLVDYKSKGHTVEFAGREDVNGVSCYKLKINYKGGKQDTWYLDPTTYYLLKSVTRLKVNGTDMEQTTTFSNYQKQADGYVVPMSINVPLGMGINADLTLSKVEYNKPVDESVFKP</sequence>
<dbReference type="OrthoDB" id="128937at2"/>
<evidence type="ECO:0000256" key="1">
    <source>
        <dbReference type="SAM" id="SignalP"/>
    </source>
</evidence>
<evidence type="ECO:0000313" key="2">
    <source>
        <dbReference type="EMBL" id="GAO41609.1"/>
    </source>
</evidence>
<name>A0A0E9MVK0_9BACT</name>
<dbReference type="STRING" id="1220578.FPE01S_01_06230"/>
<dbReference type="AlphaFoldDB" id="A0A0E9MVK0"/>
<dbReference type="Gene3D" id="2.50.20.10">
    <property type="entry name" value="Lipoprotein localisation LolA/LolB/LppX"/>
    <property type="match status" value="1"/>
</dbReference>
<evidence type="ECO:0000313" key="3">
    <source>
        <dbReference type="Proteomes" id="UP000033121"/>
    </source>
</evidence>
<feature type="signal peptide" evidence="1">
    <location>
        <begin position="1"/>
        <end position="24"/>
    </location>
</feature>
<accession>A0A0E9MVK0</accession>
<proteinExistence type="predicted"/>
<feature type="chain" id="PRO_5002429512" description="Outer membrane lipoprotein-sorting protein" evidence="1">
    <location>
        <begin position="25"/>
        <end position="238"/>
    </location>
</feature>
<dbReference type="Proteomes" id="UP000033121">
    <property type="component" value="Unassembled WGS sequence"/>
</dbReference>